<dbReference type="Gene3D" id="1.10.10.60">
    <property type="entry name" value="Homeodomain-like"/>
    <property type="match status" value="1"/>
</dbReference>
<name>A0A1A8XDE4_9RHOO</name>
<accession>A0A1A8XDE4</accession>
<reference evidence="5 6" key="1">
    <citation type="submission" date="2016-06" db="EMBL/GenBank/DDBJ databases">
        <authorList>
            <person name="Kjaerup R.B."/>
            <person name="Dalgaard T.S."/>
            <person name="Juul-Madsen H.R."/>
        </authorList>
    </citation>
    <scope>NUCLEOTIDE SEQUENCE [LARGE SCALE GENOMIC DNA]</scope>
    <source>
        <strain evidence="5">2</strain>
    </source>
</reference>
<dbReference type="PROSITE" id="PS01124">
    <property type="entry name" value="HTH_ARAC_FAMILY_2"/>
    <property type="match status" value="1"/>
</dbReference>
<evidence type="ECO:0000256" key="3">
    <source>
        <dbReference type="ARBA" id="ARBA00023163"/>
    </source>
</evidence>
<keyword evidence="3" id="KW-0804">Transcription</keyword>
<dbReference type="PANTHER" id="PTHR46796:SF12">
    <property type="entry name" value="HTH-TYPE DNA-BINDING TRANSCRIPTIONAL ACTIVATOR EUTR"/>
    <property type="match status" value="1"/>
</dbReference>
<dbReference type="SUPFAM" id="SSF46689">
    <property type="entry name" value="Homeodomain-like"/>
    <property type="match status" value="1"/>
</dbReference>
<evidence type="ECO:0000256" key="2">
    <source>
        <dbReference type="ARBA" id="ARBA00023125"/>
    </source>
</evidence>
<dbReference type="InterPro" id="IPR009057">
    <property type="entry name" value="Homeodomain-like_sf"/>
</dbReference>
<dbReference type="PANTHER" id="PTHR46796">
    <property type="entry name" value="HTH-TYPE TRANSCRIPTIONAL ACTIVATOR RHAS-RELATED"/>
    <property type="match status" value="1"/>
</dbReference>
<sequence>MDSLPRLAFGNSSALEDSDVRAMNDRIQGHTGFDISYHAADTSTRFRHRSSVASINGLNIVATASSPLYVDVNHAERPALLVPLSGNSYTTVEKVRFQWNAGEAAILLPATARRGHDTNRSALFITIDEQRIQTTARSMLGLDAYDNVDFLSLNQPRTLVMRTKEIDFNTVFRHYGELIDQFDSRPDLLGLSGIDEAIYRIMVMMLLPKQFTVLPGTDRKGPNVLSDKRVNEFCEYILANLERTLTMTELESVSGVSARSLQYAFRRRFNCTPGQWIVEQKLLAVRSRLLNAKLDESVTQIAILFFANLGDFSRKYRHRFGELPSQTLARVCG</sequence>
<evidence type="ECO:0000259" key="4">
    <source>
        <dbReference type="PROSITE" id="PS01124"/>
    </source>
</evidence>
<evidence type="ECO:0000256" key="1">
    <source>
        <dbReference type="ARBA" id="ARBA00023015"/>
    </source>
</evidence>
<feature type="domain" description="HTH araC/xylS-type" evidence="4">
    <location>
        <begin position="231"/>
        <end position="330"/>
    </location>
</feature>
<dbReference type="RefSeq" id="WP_222102023.1">
    <property type="nucleotide sequence ID" value="NZ_FLQY01000002.1"/>
</dbReference>
<evidence type="ECO:0000313" key="6">
    <source>
        <dbReference type="Proteomes" id="UP000199600"/>
    </source>
</evidence>
<protein>
    <recommendedName>
        <fullName evidence="4">HTH araC/xylS-type domain-containing protein</fullName>
    </recommendedName>
</protein>
<keyword evidence="2" id="KW-0238">DNA-binding</keyword>
<keyword evidence="6" id="KW-1185">Reference proteome</keyword>
<evidence type="ECO:0000313" key="5">
    <source>
        <dbReference type="EMBL" id="SBT03229.1"/>
    </source>
</evidence>
<proteinExistence type="predicted"/>
<dbReference type="GO" id="GO:0043565">
    <property type="term" value="F:sequence-specific DNA binding"/>
    <property type="evidence" value="ECO:0007669"/>
    <property type="project" value="InterPro"/>
</dbReference>
<dbReference type="SMART" id="SM00342">
    <property type="entry name" value="HTH_ARAC"/>
    <property type="match status" value="1"/>
</dbReference>
<organism evidence="5 6">
    <name type="scientific">Candidatus Propionivibrio aalborgensis</name>
    <dbReference type="NCBI Taxonomy" id="1860101"/>
    <lineage>
        <taxon>Bacteria</taxon>
        <taxon>Pseudomonadati</taxon>
        <taxon>Pseudomonadota</taxon>
        <taxon>Betaproteobacteria</taxon>
        <taxon>Rhodocyclales</taxon>
        <taxon>Rhodocyclaceae</taxon>
        <taxon>Propionivibrio</taxon>
    </lineage>
</organism>
<dbReference type="GO" id="GO:0003700">
    <property type="term" value="F:DNA-binding transcription factor activity"/>
    <property type="evidence" value="ECO:0007669"/>
    <property type="project" value="InterPro"/>
</dbReference>
<dbReference type="InterPro" id="IPR018060">
    <property type="entry name" value="HTH_AraC"/>
</dbReference>
<dbReference type="Pfam" id="PF12833">
    <property type="entry name" value="HTH_18"/>
    <property type="match status" value="1"/>
</dbReference>
<dbReference type="InterPro" id="IPR050204">
    <property type="entry name" value="AraC_XylS_family_regulators"/>
</dbReference>
<keyword evidence="1" id="KW-0805">Transcription regulation</keyword>
<dbReference type="Proteomes" id="UP000199600">
    <property type="component" value="Unassembled WGS sequence"/>
</dbReference>
<dbReference type="AlphaFoldDB" id="A0A1A8XDE4"/>
<gene>
    <name evidence="5" type="ORF">PROAA_100014</name>
</gene>
<dbReference type="EMBL" id="FLQY01000002">
    <property type="protein sequence ID" value="SBT03229.1"/>
    <property type="molecule type" value="Genomic_DNA"/>
</dbReference>